<dbReference type="EMBL" id="NIDE01000008">
    <property type="protein sequence ID" value="OWK40505.1"/>
    <property type="molecule type" value="Genomic_DNA"/>
</dbReference>
<protein>
    <submittedName>
        <fullName evidence="1">Iron-sulfur cluster regulator IscR</fullName>
    </submittedName>
</protein>
<accession>A0A225DW17</accession>
<gene>
    <name evidence="1" type="ORF">FRUB_05424</name>
</gene>
<evidence type="ECO:0000313" key="2">
    <source>
        <dbReference type="Proteomes" id="UP000214646"/>
    </source>
</evidence>
<dbReference type="PANTHER" id="PTHR33221:SF2">
    <property type="entry name" value="TRANSCRIPTIONAL REGULATOR"/>
    <property type="match status" value="1"/>
</dbReference>
<dbReference type="SUPFAM" id="SSF46785">
    <property type="entry name" value="Winged helix' DNA-binding domain"/>
    <property type="match status" value="1"/>
</dbReference>
<dbReference type="InterPro" id="IPR036388">
    <property type="entry name" value="WH-like_DNA-bd_sf"/>
</dbReference>
<dbReference type="PANTHER" id="PTHR33221">
    <property type="entry name" value="WINGED HELIX-TURN-HELIX TRANSCRIPTIONAL REGULATOR, RRF2 FAMILY"/>
    <property type="match status" value="1"/>
</dbReference>
<dbReference type="AlphaFoldDB" id="A0A225DW17"/>
<dbReference type="InterPro" id="IPR036390">
    <property type="entry name" value="WH_DNA-bd_sf"/>
</dbReference>
<dbReference type="Proteomes" id="UP000214646">
    <property type="component" value="Unassembled WGS sequence"/>
</dbReference>
<proteinExistence type="predicted"/>
<dbReference type="InterPro" id="IPR000944">
    <property type="entry name" value="Tscrpt_reg_Rrf2"/>
</dbReference>
<evidence type="ECO:0000313" key="1">
    <source>
        <dbReference type="EMBL" id="OWK40505.1"/>
    </source>
</evidence>
<reference evidence="2" key="1">
    <citation type="submission" date="2017-06" db="EMBL/GenBank/DDBJ databases">
        <title>Genome analysis of Fimbriiglobus ruber SP5, the first member of the order Planctomycetales with confirmed chitinolytic capability.</title>
        <authorList>
            <person name="Ravin N.V."/>
            <person name="Rakitin A.L."/>
            <person name="Ivanova A.A."/>
            <person name="Beletsky A.V."/>
            <person name="Kulichevskaya I.S."/>
            <person name="Mardanov A.V."/>
            <person name="Dedysh S.N."/>
        </authorList>
    </citation>
    <scope>NUCLEOTIDE SEQUENCE [LARGE SCALE GENOMIC DNA]</scope>
    <source>
        <strain evidence="2">SP5</strain>
    </source>
</reference>
<dbReference type="GO" id="GO:0005829">
    <property type="term" value="C:cytosol"/>
    <property type="evidence" value="ECO:0007669"/>
    <property type="project" value="TreeGrafter"/>
</dbReference>
<dbReference type="PROSITE" id="PS51197">
    <property type="entry name" value="HTH_RRF2_2"/>
    <property type="match status" value="1"/>
</dbReference>
<dbReference type="Pfam" id="PF02082">
    <property type="entry name" value="Rrf2"/>
    <property type="match status" value="1"/>
</dbReference>
<dbReference type="Gene3D" id="1.10.10.10">
    <property type="entry name" value="Winged helix-like DNA-binding domain superfamily/Winged helix DNA-binding domain"/>
    <property type="match status" value="1"/>
</dbReference>
<name>A0A225DW17_9BACT</name>
<dbReference type="GO" id="GO:0003700">
    <property type="term" value="F:DNA-binding transcription factor activity"/>
    <property type="evidence" value="ECO:0007669"/>
    <property type="project" value="TreeGrafter"/>
</dbReference>
<comment type="caution">
    <text evidence="1">The sequence shown here is derived from an EMBL/GenBank/DDBJ whole genome shotgun (WGS) entry which is preliminary data.</text>
</comment>
<organism evidence="1 2">
    <name type="scientific">Fimbriiglobus ruber</name>
    <dbReference type="NCBI Taxonomy" id="1908690"/>
    <lineage>
        <taxon>Bacteria</taxon>
        <taxon>Pseudomonadati</taxon>
        <taxon>Planctomycetota</taxon>
        <taxon>Planctomycetia</taxon>
        <taxon>Gemmatales</taxon>
        <taxon>Gemmataceae</taxon>
        <taxon>Fimbriiglobus</taxon>
    </lineage>
</organism>
<dbReference type="RefSeq" id="WP_088256410.1">
    <property type="nucleotide sequence ID" value="NZ_NIDE01000008.1"/>
</dbReference>
<keyword evidence="2" id="KW-1185">Reference proteome</keyword>
<dbReference type="OrthoDB" id="9795923at2"/>
<sequence length="177" mass="18801">MTMLSRKADYALLILSYLHSHPDGGNARTIAEQFNLSRPFVANILKLLCQAGFVSSSRGVNGGYVLRKNASETTLATLLDSIQEGFRLTVCTEHSPPSPRAEDDICSLESGCSIKGPLTEIHRRIMSVLRGVTLGELFSGVVTGATVGSGLLPMLPVVDSPGCCGSVRQACHEPATI</sequence>